<gene>
    <name evidence="2" type="ORF">RUMOBE_01582</name>
</gene>
<dbReference type="EMBL" id="AAVO02000005">
    <property type="protein sequence ID" value="EDM87772.1"/>
    <property type="molecule type" value="Genomic_DNA"/>
</dbReference>
<dbReference type="eggNOG" id="COG3655">
    <property type="taxonomic scope" value="Bacteria"/>
</dbReference>
<evidence type="ECO:0000259" key="1">
    <source>
        <dbReference type="Pfam" id="PF13443"/>
    </source>
</evidence>
<dbReference type="HOGENOM" id="CLU_066192_31_1_9"/>
<protein>
    <recommendedName>
        <fullName evidence="1">HTH cro/C1-type domain-containing protein</fullName>
    </recommendedName>
</protein>
<dbReference type="GO" id="GO:0003677">
    <property type="term" value="F:DNA binding"/>
    <property type="evidence" value="ECO:0007669"/>
    <property type="project" value="InterPro"/>
</dbReference>
<comment type="caution">
    <text evidence="2">The sequence shown here is derived from an EMBL/GenBank/DDBJ whole genome shotgun (WGS) entry which is preliminary data.</text>
</comment>
<name>A5ZRF4_9FIRM</name>
<evidence type="ECO:0000313" key="2">
    <source>
        <dbReference type="EMBL" id="EDM87772.1"/>
    </source>
</evidence>
<dbReference type="InterPro" id="IPR010982">
    <property type="entry name" value="Lambda_DNA-bd_dom_sf"/>
</dbReference>
<reference evidence="2 3" key="2">
    <citation type="submission" date="2007-04" db="EMBL/GenBank/DDBJ databases">
        <title>Draft genome sequence of Ruminococcus obeum (ATCC 29174).</title>
        <authorList>
            <person name="Sudarsanam P."/>
            <person name="Ley R."/>
            <person name="Guruge J."/>
            <person name="Turnbaugh P.J."/>
            <person name="Mahowald M."/>
            <person name="Liep D."/>
            <person name="Gordon J."/>
        </authorList>
    </citation>
    <scope>NUCLEOTIDE SEQUENCE [LARGE SCALE GENOMIC DNA]</scope>
    <source>
        <strain evidence="2 3">ATCC 29174</strain>
    </source>
</reference>
<reference evidence="2 3" key="1">
    <citation type="submission" date="2007-03" db="EMBL/GenBank/DDBJ databases">
        <authorList>
            <person name="Fulton L."/>
            <person name="Clifton S."/>
            <person name="Fulton B."/>
            <person name="Xu J."/>
            <person name="Minx P."/>
            <person name="Pepin K.H."/>
            <person name="Johnson M."/>
            <person name="Thiruvilangam P."/>
            <person name="Bhonagiri V."/>
            <person name="Nash W.E."/>
            <person name="Mardis E.R."/>
            <person name="Wilson R.K."/>
        </authorList>
    </citation>
    <scope>NUCLEOTIDE SEQUENCE [LARGE SCALE GENOMIC DNA]</scope>
    <source>
        <strain evidence="2 3">ATCC 29174</strain>
    </source>
</reference>
<dbReference type="Proteomes" id="UP000006002">
    <property type="component" value="Unassembled WGS sequence"/>
</dbReference>
<dbReference type="PANTHER" id="PTHR37301:SF1">
    <property type="entry name" value="DNA-BINDING PROTEIN"/>
    <property type="match status" value="1"/>
</dbReference>
<sequence length="85" mass="9780">MINSCNDMKGIIMAIRYNKLWKKLIDENMMKVDLRDQAGITTNALAKLGKNEHVSTQVLEKVCKVLHCEIQDIMEFVPDEEGEEK</sequence>
<accession>A5ZRF4</accession>
<dbReference type="PANTHER" id="PTHR37301">
    <property type="entry name" value="DNA-BINDING PROTEIN-RELATED"/>
    <property type="match status" value="1"/>
</dbReference>
<dbReference type="SUPFAM" id="SSF47413">
    <property type="entry name" value="lambda repressor-like DNA-binding domains"/>
    <property type="match status" value="1"/>
</dbReference>
<dbReference type="AlphaFoldDB" id="A5ZRF4"/>
<feature type="domain" description="HTH cro/C1-type" evidence="1">
    <location>
        <begin position="19"/>
        <end position="79"/>
    </location>
</feature>
<organism evidence="2 3">
    <name type="scientific">Blautia obeum ATCC 29174</name>
    <dbReference type="NCBI Taxonomy" id="411459"/>
    <lineage>
        <taxon>Bacteria</taxon>
        <taxon>Bacillati</taxon>
        <taxon>Bacillota</taxon>
        <taxon>Clostridia</taxon>
        <taxon>Lachnospirales</taxon>
        <taxon>Lachnospiraceae</taxon>
        <taxon>Blautia</taxon>
    </lineage>
</organism>
<proteinExistence type="predicted"/>
<dbReference type="InterPro" id="IPR001387">
    <property type="entry name" value="Cro/C1-type_HTH"/>
</dbReference>
<dbReference type="Pfam" id="PF13443">
    <property type="entry name" value="HTH_26"/>
    <property type="match status" value="1"/>
</dbReference>
<evidence type="ECO:0000313" key="3">
    <source>
        <dbReference type="Proteomes" id="UP000006002"/>
    </source>
</evidence>